<protein>
    <submittedName>
        <fullName evidence="2">Uncharacterized protein</fullName>
    </submittedName>
</protein>
<feature type="region of interest" description="Disordered" evidence="1">
    <location>
        <begin position="158"/>
        <end position="179"/>
    </location>
</feature>
<evidence type="ECO:0000256" key="1">
    <source>
        <dbReference type="SAM" id="MobiDB-lite"/>
    </source>
</evidence>
<feature type="compositionally biased region" description="Polar residues" evidence="1">
    <location>
        <begin position="229"/>
        <end position="241"/>
    </location>
</feature>
<evidence type="ECO:0000313" key="2">
    <source>
        <dbReference type="EMBL" id="GFA22319.1"/>
    </source>
</evidence>
<dbReference type="AlphaFoldDB" id="A0A699JC39"/>
<name>A0A699JC39_TANCI</name>
<gene>
    <name evidence="2" type="ORF">Tci_594291</name>
</gene>
<feature type="region of interest" description="Disordered" evidence="1">
    <location>
        <begin position="226"/>
        <end position="341"/>
    </location>
</feature>
<organism evidence="2">
    <name type="scientific">Tanacetum cinerariifolium</name>
    <name type="common">Dalmatian daisy</name>
    <name type="synonym">Chrysanthemum cinerariifolium</name>
    <dbReference type="NCBI Taxonomy" id="118510"/>
    <lineage>
        <taxon>Eukaryota</taxon>
        <taxon>Viridiplantae</taxon>
        <taxon>Streptophyta</taxon>
        <taxon>Embryophyta</taxon>
        <taxon>Tracheophyta</taxon>
        <taxon>Spermatophyta</taxon>
        <taxon>Magnoliopsida</taxon>
        <taxon>eudicotyledons</taxon>
        <taxon>Gunneridae</taxon>
        <taxon>Pentapetalae</taxon>
        <taxon>asterids</taxon>
        <taxon>campanulids</taxon>
        <taxon>Asterales</taxon>
        <taxon>Asteraceae</taxon>
        <taxon>Asteroideae</taxon>
        <taxon>Anthemideae</taxon>
        <taxon>Anthemidinae</taxon>
        <taxon>Tanacetum</taxon>
    </lineage>
</organism>
<comment type="caution">
    <text evidence="2">The sequence shown here is derived from an EMBL/GenBank/DDBJ whole genome shotgun (WGS) entry which is preliminary data.</text>
</comment>
<accession>A0A699JC39</accession>
<feature type="compositionally biased region" description="Acidic residues" evidence="1">
    <location>
        <begin position="252"/>
        <end position="271"/>
    </location>
</feature>
<feature type="compositionally biased region" description="Acidic residues" evidence="1">
    <location>
        <begin position="279"/>
        <end position="304"/>
    </location>
</feature>
<dbReference type="EMBL" id="BKCJ010388172">
    <property type="protein sequence ID" value="GFA22319.1"/>
    <property type="molecule type" value="Genomic_DNA"/>
</dbReference>
<feature type="compositionally biased region" description="Acidic residues" evidence="1">
    <location>
        <begin position="314"/>
        <end position="323"/>
    </location>
</feature>
<proteinExistence type="predicted"/>
<sequence>MATILDQQVALDEALVPSAVPEIYMQEFWATAKLHQHSIRFKMDTRKHVLDLEAFREMLHISPRIPGQSFAELPFEEEILEFLSKVDYAYLIWEDVVHQVEHKNQKKSNEMYYPRFTKVIIDYFMMRKPSIPRRNRVNWHYVRDDVLFSTIKLASARKKTRGSASSTTPPTPITTPTPTTTVVAAPRLFAAAKGKQPARATIPTEMTDVKRTEAEQLKIILKWSRQETHISQQRGSGTDEGTGSRPGVPDVPSDDSEEELSWNSFDDDDVDEQTKESDEGNDEATESDRESEDEETKEQEEESFDLIPRTPKDIEDDDNNEEDQGLRIGEEERMQEDEDAEELYRDVDINQGRGLQVSQETEDTHVIITPTQSDAQQESSPTSSFMTNLLNPITDPGLESLFTTGSTTVTPIPSPQSTMTPSIISTFTSASQLPTPPTQIPSLDLQSLPNFASVFRFEDRVKSLEDNFSNIPGIVNQYMNQQMPEAVREAMQTQT</sequence>
<feature type="non-terminal residue" evidence="2">
    <location>
        <position position="495"/>
    </location>
</feature>
<reference evidence="2" key="1">
    <citation type="journal article" date="2019" name="Sci. Rep.">
        <title>Draft genome of Tanacetum cinerariifolium, the natural source of mosquito coil.</title>
        <authorList>
            <person name="Yamashiro T."/>
            <person name="Shiraishi A."/>
            <person name="Satake H."/>
            <person name="Nakayama K."/>
        </authorList>
    </citation>
    <scope>NUCLEOTIDE SEQUENCE</scope>
</reference>